<evidence type="ECO:0000256" key="1">
    <source>
        <dbReference type="SAM" id="MobiDB-lite"/>
    </source>
</evidence>
<keyword evidence="4" id="KW-1185">Reference proteome</keyword>
<dbReference type="Proteomes" id="UP000030765">
    <property type="component" value="Unassembled WGS sequence"/>
</dbReference>
<feature type="compositionally biased region" description="Basic and acidic residues" evidence="1">
    <location>
        <begin position="7"/>
        <end position="16"/>
    </location>
</feature>
<name>A0A084VGV5_ANOSI</name>
<gene>
    <name evidence="2" type="ORF">ZHAS_00004467</name>
</gene>
<sequence>MLSPDTEPQRNTEPRRPTINRRSITRCTFRSGVARIDGDDPASKRARVCMCVKPGRYETGEETCEGQFSSSQRPDVCAAQPGPVMGIAQL</sequence>
<dbReference type="EnsemblMetazoa" id="ASIC004467-RA">
    <property type="protein sequence ID" value="ASIC004467-PA"/>
    <property type="gene ID" value="ASIC004467"/>
</dbReference>
<proteinExistence type="predicted"/>
<reference evidence="2 4" key="1">
    <citation type="journal article" date="2014" name="BMC Genomics">
        <title>Genome sequence of Anopheles sinensis provides insight into genetics basis of mosquito competence for malaria parasites.</title>
        <authorList>
            <person name="Zhou D."/>
            <person name="Zhang D."/>
            <person name="Ding G."/>
            <person name="Shi L."/>
            <person name="Hou Q."/>
            <person name="Ye Y."/>
            <person name="Xu Y."/>
            <person name="Zhou H."/>
            <person name="Xiong C."/>
            <person name="Li S."/>
            <person name="Yu J."/>
            <person name="Hong S."/>
            <person name="Yu X."/>
            <person name="Zou P."/>
            <person name="Chen C."/>
            <person name="Chang X."/>
            <person name="Wang W."/>
            <person name="Lv Y."/>
            <person name="Sun Y."/>
            <person name="Ma L."/>
            <person name="Shen B."/>
            <person name="Zhu C."/>
        </authorList>
    </citation>
    <scope>NUCLEOTIDE SEQUENCE [LARGE SCALE GENOMIC DNA]</scope>
</reference>
<evidence type="ECO:0000313" key="2">
    <source>
        <dbReference type="EMBL" id="KFB37199.1"/>
    </source>
</evidence>
<feature type="region of interest" description="Disordered" evidence="1">
    <location>
        <begin position="66"/>
        <end position="90"/>
    </location>
</feature>
<organism evidence="2">
    <name type="scientific">Anopheles sinensis</name>
    <name type="common">Mosquito</name>
    <dbReference type="NCBI Taxonomy" id="74873"/>
    <lineage>
        <taxon>Eukaryota</taxon>
        <taxon>Metazoa</taxon>
        <taxon>Ecdysozoa</taxon>
        <taxon>Arthropoda</taxon>
        <taxon>Hexapoda</taxon>
        <taxon>Insecta</taxon>
        <taxon>Pterygota</taxon>
        <taxon>Neoptera</taxon>
        <taxon>Endopterygota</taxon>
        <taxon>Diptera</taxon>
        <taxon>Nematocera</taxon>
        <taxon>Culicoidea</taxon>
        <taxon>Culicidae</taxon>
        <taxon>Anophelinae</taxon>
        <taxon>Anopheles</taxon>
    </lineage>
</organism>
<protein>
    <submittedName>
        <fullName evidence="2 3">Uncharacterized protein</fullName>
    </submittedName>
</protein>
<reference evidence="3" key="2">
    <citation type="submission" date="2020-05" db="UniProtKB">
        <authorList>
            <consortium name="EnsemblMetazoa"/>
        </authorList>
    </citation>
    <scope>IDENTIFICATION</scope>
</reference>
<evidence type="ECO:0000313" key="3">
    <source>
        <dbReference type="EnsemblMetazoa" id="ASIC004467-PA"/>
    </source>
</evidence>
<accession>A0A084VGV5</accession>
<dbReference type="EMBL" id="ATLV01013097">
    <property type="status" value="NOT_ANNOTATED_CDS"/>
    <property type="molecule type" value="Genomic_DNA"/>
</dbReference>
<dbReference type="VEuPathDB" id="VectorBase:ASIC004467"/>
<evidence type="ECO:0000313" key="4">
    <source>
        <dbReference type="Proteomes" id="UP000030765"/>
    </source>
</evidence>
<feature type="region of interest" description="Disordered" evidence="1">
    <location>
        <begin position="1"/>
        <end position="21"/>
    </location>
</feature>
<dbReference type="EMBL" id="KE524840">
    <property type="protein sequence ID" value="KFB37199.1"/>
    <property type="molecule type" value="Genomic_DNA"/>
</dbReference>
<dbReference type="AlphaFoldDB" id="A0A084VGV5"/>